<accession>A0A8H7SXG2</accession>
<dbReference type="InterPro" id="IPR016024">
    <property type="entry name" value="ARM-type_fold"/>
</dbReference>
<organism evidence="2 3">
    <name type="scientific">Thamnidium elegans</name>
    <dbReference type="NCBI Taxonomy" id="101142"/>
    <lineage>
        <taxon>Eukaryota</taxon>
        <taxon>Fungi</taxon>
        <taxon>Fungi incertae sedis</taxon>
        <taxon>Mucoromycota</taxon>
        <taxon>Mucoromycotina</taxon>
        <taxon>Mucoromycetes</taxon>
        <taxon>Mucorales</taxon>
        <taxon>Mucorineae</taxon>
        <taxon>Mucoraceae</taxon>
        <taxon>Thamnidium</taxon>
    </lineage>
</organism>
<dbReference type="Gene3D" id="1.25.10.10">
    <property type="entry name" value="Leucine-rich Repeat Variant"/>
    <property type="match status" value="1"/>
</dbReference>
<evidence type="ECO:0000313" key="2">
    <source>
        <dbReference type="EMBL" id="KAG2237349.1"/>
    </source>
</evidence>
<feature type="domain" description="Dynein axonemal assembly factor 5 TPR repeats" evidence="1">
    <location>
        <begin position="26"/>
        <end position="307"/>
    </location>
</feature>
<dbReference type="Proteomes" id="UP000613177">
    <property type="component" value="Unassembled WGS sequence"/>
</dbReference>
<sequence>MSTENTETVIKTLNPYLSTLADTSTRDRPVKRRAIEAVKKETLQINRWTHAEAAACELLAHLIDSLLICTESAIESVREQTVGILDSLIEKSQNGGIDSSVLQKLLKQTFTRLKQEPTEEIRAAWMDLCVTLTSKLKELKISVTESELIMDIVQAAAEDPFAEVVKRAAKLIIVYAQTQSKATDYACERMVRLTIPLLVHKHTAVRVLGIRSMEAVLLASAKGLHLLFEYEQVFDRQPIVPALIYDHSPLVRDHLFKALANLLCQWTPRDRYQYGERILPIILSGLFDELPSVQVTCKFSLNQVGQSCTRDLFEADIIHEIPTDDKVSETIGLKQLVHVCFDQSLVHLLVASTDFIAVRQMTALDTLRLFLEYAQVNDLVKNIKKIMHYLMVVYINNDQDVREKVFEIIVLLASQLPSADIYLDVLLSRLEQKYLVTETNGFSAAQTALVVMVFLKQFMKASKHAVSSERVLKAIEKPYLKLIVEDQPETLQHMKDIQSLLA</sequence>
<proteinExistence type="predicted"/>
<dbReference type="InterPro" id="IPR057978">
    <property type="entry name" value="TPR_DAAF5"/>
</dbReference>
<dbReference type="InterPro" id="IPR011989">
    <property type="entry name" value="ARM-like"/>
</dbReference>
<evidence type="ECO:0000259" key="1">
    <source>
        <dbReference type="Pfam" id="PF25757"/>
    </source>
</evidence>
<protein>
    <recommendedName>
        <fullName evidence="1">Dynein axonemal assembly factor 5 TPR repeats domain-containing protein</fullName>
    </recommendedName>
</protein>
<dbReference type="SUPFAM" id="SSF48371">
    <property type="entry name" value="ARM repeat"/>
    <property type="match status" value="1"/>
</dbReference>
<dbReference type="PANTHER" id="PTHR16216:SF2">
    <property type="entry name" value="DYNEIN AXONEMAL ASSEMBLY FACTOR 5"/>
    <property type="match status" value="1"/>
</dbReference>
<dbReference type="InterPro" id="IPR052623">
    <property type="entry name" value="DAAF5"/>
</dbReference>
<dbReference type="EMBL" id="JAEPRE010000006">
    <property type="protein sequence ID" value="KAG2237349.1"/>
    <property type="molecule type" value="Genomic_DNA"/>
</dbReference>
<name>A0A8H7SXG2_9FUNG</name>
<dbReference type="AlphaFoldDB" id="A0A8H7SXG2"/>
<keyword evidence="3" id="KW-1185">Reference proteome</keyword>
<dbReference type="Pfam" id="PF25757">
    <property type="entry name" value="TPR_DNAAF5"/>
    <property type="match status" value="1"/>
</dbReference>
<evidence type="ECO:0000313" key="3">
    <source>
        <dbReference type="Proteomes" id="UP000613177"/>
    </source>
</evidence>
<gene>
    <name evidence="2" type="ORF">INT48_009477</name>
</gene>
<comment type="caution">
    <text evidence="2">The sequence shown here is derived from an EMBL/GenBank/DDBJ whole genome shotgun (WGS) entry which is preliminary data.</text>
</comment>
<reference evidence="2" key="1">
    <citation type="submission" date="2021-01" db="EMBL/GenBank/DDBJ databases">
        <title>Metabolic potential, ecology and presence of endohyphal bacteria is reflected in genomic diversity of Mucoromycotina.</title>
        <authorList>
            <person name="Muszewska A."/>
            <person name="Okrasinska A."/>
            <person name="Steczkiewicz K."/>
            <person name="Drgas O."/>
            <person name="Orlowska M."/>
            <person name="Perlinska-Lenart U."/>
            <person name="Aleksandrzak-Piekarczyk T."/>
            <person name="Szatraj K."/>
            <person name="Zielenkiewicz U."/>
            <person name="Pilsyk S."/>
            <person name="Malc E."/>
            <person name="Mieczkowski P."/>
            <person name="Kruszewska J.S."/>
            <person name="Biernat P."/>
            <person name="Pawlowska J."/>
        </authorList>
    </citation>
    <scope>NUCLEOTIDE SEQUENCE</scope>
    <source>
        <strain evidence="2">WA0000018081</strain>
    </source>
</reference>
<dbReference type="PANTHER" id="PTHR16216">
    <property type="entry name" value="DYNEIN ASSEMBLY FACTOR 5, AXONEMAL"/>
    <property type="match status" value="1"/>
</dbReference>